<evidence type="ECO:0000313" key="1">
    <source>
        <dbReference type="EMBL" id="ORX73041.1"/>
    </source>
</evidence>
<dbReference type="GeneID" id="63803203"/>
<organism evidence="1 2">
    <name type="scientific">Linderina pennispora</name>
    <dbReference type="NCBI Taxonomy" id="61395"/>
    <lineage>
        <taxon>Eukaryota</taxon>
        <taxon>Fungi</taxon>
        <taxon>Fungi incertae sedis</taxon>
        <taxon>Zoopagomycota</taxon>
        <taxon>Kickxellomycotina</taxon>
        <taxon>Kickxellomycetes</taxon>
        <taxon>Kickxellales</taxon>
        <taxon>Kickxellaceae</taxon>
        <taxon>Linderina</taxon>
    </lineage>
</organism>
<name>A0A1Y1WHJ6_9FUNG</name>
<evidence type="ECO:0000313" key="2">
    <source>
        <dbReference type="Proteomes" id="UP000193922"/>
    </source>
</evidence>
<accession>A0A1Y1WHJ6</accession>
<dbReference type="RefSeq" id="XP_040746381.1">
    <property type="nucleotide sequence ID" value="XM_040886555.1"/>
</dbReference>
<sequence>MAVPKASKAPAPSSPRIWLATGKQMAAIIRNMLRQPRSAFMTFEKWAAPLLAQMGDTTDSACSLEARLSLFERCMVQVKLQCGRRQTSARSGIICTSEDGDMPIGFITLADRAMTMNNVTTMTGTCSLHGLYGMWAHESRMVTLVDSDRRPTHRAYLTVIP</sequence>
<proteinExistence type="predicted"/>
<reference evidence="1 2" key="1">
    <citation type="submission" date="2016-07" db="EMBL/GenBank/DDBJ databases">
        <title>Pervasive Adenine N6-methylation of Active Genes in Fungi.</title>
        <authorList>
            <consortium name="DOE Joint Genome Institute"/>
            <person name="Mondo S.J."/>
            <person name="Dannebaum R.O."/>
            <person name="Kuo R.C."/>
            <person name="Labutti K."/>
            <person name="Haridas S."/>
            <person name="Kuo A."/>
            <person name="Salamov A."/>
            <person name="Ahrendt S.R."/>
            <person name="Lipzen A."/>
            <person name="Sullivan W."/>
            <person name="Andreopoulos W.B."/>
            <person name="Clum A."/>
            <person name="Lindquist E."/>
            <person name="Daum C."/>
            <person name="Ramamoorthy G.K."/>
            <person name="Gryganskyi A."/>
            <person name="Culley D."/>
            <person name="Magnuson J.K."/>
            <person name="James T.Y."/>
            <person name="O'Malley M.A."/>
            <person name="Stajich J.E."/>
            <person name="Spatafora J.W."/>
            <person name="Visel A."/>
            <person name="Grigoriev I.V."/>
        </authorList>
    </citation>
    <scope>NUCLEOTIDE SEQUENCE [LARGE SCALE GENOMIC DNA]</scope>
    <source>
        <strain evidence="1 2">ATCC 12442</strain>
    </source>
</reference>
<keyword evidence="2" id="KW-1185">Reference proteome</keyword>
<dbReference type="Proteomes" id="UP000193922">
    <property type="component" value="Unassembled WGS sequence"/>
</dbReference>
<protein>
    <submittedName>
        <fullName evidence="1">Uncharacterized protein</fullName>
    </submittedName>
</protein>
<dbReference type="EMBL" id="MCFD01000002">
    <property type="protein sequence ID" value="ORX73041.1"/>
    <property type="molecule type" value="Genomic_DNA"/>
</dbReference>
<dbReference type="AlphaFoldDB" id="A0A1Y1WHJ6"/>
<comment type="caution">
    <text evidence="1">The sequence shown here is derived from an EMBL/GenBank/DDBJ whole genome shotgun (WGS) entry which is preliminary data.</text>
</comment>
<gene>
    <name evidence="1" type="ORF">DL89DRAFT_265199</name>
</gene>